<evidence type="ECO:0000313" key="3">
    <source>
        <dbReference type="Proteomes" id="UP000766336"/>
    </source>
</evidence>
<dbReference type="SUPFAM" id="SSF54862">
    <property type="entry name" value="4Fe-4S ferredoxins"/>
    <property type="match status" value="1"/>
</dbReference>
<dbReference type="EMBL" id="JAHCDA010000004">
    <property type="protein sequence ID" value="MBS7813161.1"/>
    <property type="molecule type" value="Genomic_DNA"/>
</dbReference>
<dbReference type="Proteomes" id="UP000766336">
    <property type="component" value="Unassembled WGS sequence"/>
</dbReference>
<dbReference type="Gene3D" id="1.20.950.20">
    <property type="entry name" value="Transmembrane di-heme cytochromes, Chain C"/>
    <property type="match status" value="1"/>
</dbReference>
<evidence type="ECO:0000313" key="2">
    <source>
        <dbReference type="EMBL" id="MBS7813161.1"/>
    </source>
</evidence>
<feature type="transmembrane region" description="Helical" evidence="1">
    <location>
        <begin position="260"/>
        <end position="280"/>
    </location>
</feature>
<feature type="transmembrane region" description="Helical" evidence="1">
    <location>
        <begin position="300"/>
        <end position="319"/>
    </location>
</feature>
<dbReference type="RefSeq" id="WP_213671859.1">
    <property type="nucleotide sequence ID" value="NZ_JAHCDA010000004.1"/>
</dbReference>
<dbReference type="InterPro" id="IPR012830">
    <property type="entry name" value="Citrate_utilization_prot_B"/>
</dbReference>
<dbReference type="SUPFAM" id="SSF103501">
    <property type="entry name" value="Respiratory nitrate reductase 1 gamma chain"/>
    <property type="match status" value="1"/>
</dbReference>
<evidence type="ECO:0000256" key="1">
    <source>
        <dbReference type="SAM" id="Phobius"/>
    </source>
</evidence>
<keyword evidence="1" id="KW-0472">Membrane</keyword>
<organism evidence="2 3">
    <name type="scientific">Roseococcus pinisoli</name>
    <dbReference type="NCBI Taxonomy" id="2835040"/>
    <lineage>
        <taxon>Bacteria</taxon>
        <taxon>Pseudomonadati</taxon>
        <taxon>Pseudomonadota</taxon>
        <taxon>Alphaproteobacteria</taxon>
        <taxon>Acetobacterales</taxon>
        <taxon>Roseomonadaceae</taxon>
        <taxon>Roseococcus</taxon>
    </lineage>
</organism>
<proteinExistence type="predicted"/>
<keyword evidence="1" id="KW-0812">Transmembrane</keyword>
<protein>
    <submittedName>
        <fullName evidence="2">Tricarballylate utilization 4Fe-4S protein TcuB</fullName>
    </submittedName>
</protein>
<dbReference type="InterPro" id="IPR036197">
    <property type="entry name" value="NarG-like_sf"/>
</dbReference>
<feature type="transmembrane region" description="Helical" evidence="1">
    <location>
        <begin position="227"/>
        <end position="248"/>
    </location>
</feature>
<dbReference type="NCBIfam" id="TIGR02484">
    <property type="entry name" value="CitB"/>
    <property type="match status" value="1"/>
</dbReference>
<comment type="caution">
    <text evidence="2">The sequence shown here is derived from an EMBL/GenBank/DDBJ whole genome shotgun (WGS) entry which is preliminary data.</text>
</comment>
<name>A0ABS5QII3_9PROT</name>
<keyword evidence="1" id="KW-1133">Transmembrane helix</keyword>
<keyword evidence="3" id="KW-1185">Reference proteome</keyword>
<accession>A0ABS5QII3</accession>
<reference evidence="2 3" key="1">
    <citation type="submission" date="2021-05" db="EMBL/GenBank/DDBJ databases">
        <title>Roseococcus sp. XZZS9, whole genome shotgun sequencing project.</title>
        <authorList>
            <person name="Zhao G."/>
            <person name="Shen L."/>
        </authorList>
    </citation>
    <scope>NUCLEOTIDE SEQUENCE [LARGE SCALE GENOMIC DNA]</scope>
    <source>
        <strain evidence="2 3">XZZS9</strain>
    </source>
</reference>
<gene>
    <name evidence="2" type="primary">tcuB</name>
    <name evidence="2" type="ORF">KHU32_19605</name>
</gene>
<feature type="transmembrane region" description="Helical" evidence="1">
    <location>
        <begin position="325"/>
        <end position="345"/>
    </location>
</feature>
<feature type="transmembrane region" description="Helical" evidence="1">
    <location>
        <begin position="145"/>
        <end position="173"/>
    </location>
</feature>
<sequence length="367" mass="39722">MSATESEAIVEGRRQMEICNACRYCEGYCAVFPAMTLRREFSQGDLTHLANLCHSCKGCYHACQYAPPHAFGVNIPATFATIRNESYAEYAWPAPMGRAFERNGTVVSAVAMLAVTLVLLLTMALQDPAILYTAQTGTGAFFRVIPYWLMTGMAGLTFGYALIAMAAGAVRYWRGTAPGKGQKPLAAAPVATAAVDILTLRNLGGGGHGCNDIDDSFAQTRRWFHQAMFYGFMLCFAATTTGTIYHHFLGWKSPHAFLSLPVQFGTWGGVLLCIGTAGLLWVKTVTDPGPVAKRWLGGEYAMLSLLFLIGATGLLLLVVRHTGAMGVMLALHLGLVLAFFVVLPYSKMVHGVYRGLALLRSAQEKRA</sequence>
<feature type="transmembrane region" description="Helical" evidence="1">
    <location>
        <begin position="106"/>
        <end position="125"/>
    </location>
</feature>